<dbReference type="PANTHER" id="PTHR37845">
    <property type="entry name" value="SEQUENCE ORPHAN"/>
    <property type="match status" value="1"/>
</dbReference>
<feature type="region of interest" description="Disordered" evidence="1">
    <location>
        <begin position="1"/>
        <end position="36"/>
    </location>
</feature>
<dbReference type="InParanoid" id="A0A1V8T232"/>
<dbReference type="InterPro" id="IPR038781">
    <property type="entry name" value="C365.16-ike"/>
</dbReference>
<sequence>MGAAADVPAASVGDIRSGSPPMNTAKETTNDASTSFPAKGAAMVDTSKGSALDIKLPKPKLPGVKTDDWNTAKLGKRLGVDALSAATAGGLVAPLICMIDKGIIENASGKRSSSASLLASATTLFTRPHRFLTSKPFLLIFAVYTRTYLTANALDTTLSTVRKKDAATATSGAPKFFATSAANMSLSLYKDSQFTKMFGTVSARPVPPVTYALFAVRDSLTIFASFNLPTVISPRLAEVLPAAIPAASTAQFLAPAAIQLLSTPFHLLGLDFYNRNGDTKMGERFSKVRQDWGMSSLARMCRIVPAFGVGGVVNGGMRRRGMQGLETGEHITDLEGHLSYIPFWTCAETQRPLELLFGIDTEQNCTIDFVSDPFFHLLEFYVHNDAPLTCRIPSRPLPPSALKDEFEKGVTDTTEGQGSLSEVYTPLVVALAGTLQLSHLHVSAGMNVLVHAAPRSVAPGTIAAATAYSISRDPPTRIVIGDPLPLRFSVRWYPNTSLPSGWTGVGGHLTFSTVVYCGLSALASAAICVAYFRGVELPRRLKSHGKDRLGGMERGGSGLGGYGLNGGSVNGGVGYGPGKRD</sequence>
<evidence type="ECO:0000256" key="2">
    <source>
        <dbReference type="SAM" id="Phobius"/>
    </source>
</evidence>
<keyword evidence="2" id="KW-0812">Transmembrane</keyword>
<feature type="compositionally biased region" description="Polar residues" evidence="1">
    <location>
        <begin position="20"/>
        <end position="36"/>
    </location>
</feature>
<organism evidence="3 4">
    <name type="scientific">Cryoendolithus antarcticus</name>
    <dbReference type="NCBI Taxonomy" id="1507870"/>
    <lineage>
        <taxon>Eukaryota</taxon>
        <taxon>Fungi</taxon>
        <taxon>Dikarya</taxon>
        <taxon>Ascomycota</taxon>
        <taxon>Pezizomycotina</taxon>
        <taxon>Dothideomycetes</taxon>
        <taxon>Dothideomycetidae</taxon>
        <taxon>Cladosporiales</taxon>
        <taxon>Cladosporiaceae</taxon>
        <taxon>Cryoendolithus</taxon>
    </lineage>
</organism>
<accession>A0A1V8T232</accession>
<keyword evidence="2" id="KW-0472">Membrane</keyword>
<evidence type="ECO:0000256" key="1">
    <source>
        <dbReference type="SAM" id="MobiDB-lite"/>
    </source>
</evidence>
<dbReference type="Proteomes" id="UP000192596">
    <property type="component" value="Unassembled WGS sequence"/>
</dbReference>
<reference evidence="4" key="1">
    <citation type="submission" date="2017-03" db="EMBL/GenBank/DDBJ databases">
        <title>Genomes of endolithic fungi from Antarctica.</title>
        <authorList>
            <person name="Coleine C."/>
            <person name="Masonjones S."/>
            <person name="Stajich J.E."/>
        </authorList>
    </citation>
    <scope>NUCLEOTIDE SEQUENCE [LARGE SCALE GENOMIC DNA]</scope>
    <source>
        <strain evidence="4">CCFEE 5527</strain>
    </source>
</reference>
<dbReference type="AlphaFoldDB" id="A0A1V8T232"/>
<protein>
    <submittedName>
        <fullName evidence="3">Uncharacterized protein</fullName>
    </submittedName>
</protein>
<proteinExistence type="predicted"/>
<dbReference type="PANTHER" id="PTHR37845:SF1">
    <property type="entry name" value="SEQUENCE ORPHAN"/>
    <property type="match status" value="1"/>
</dbReference>
<comment type="caution">
    <text evidence="3">The sequence shown here is derived from an EMBL/GenBank/DDBJ whole genome shotgun (WGS) entry which is preliminary data.</text>
</comment>
<feature type="transmembrane region" description="Helical" evidence="2">
    <location>
        <begin position="513"/>
        <end position="532"/>
    </location>
</feature>
<evidence type="ECO:0000313" key="3">
    <source>
        <dbReference type="EMBL" id="OQO05369.1"/>
    </source>
</evidence>
<keyword evidence="2" id="KW-1133">Transmembrane helix</keyword>
<evidence type="ECO:0000313" key="4">
    <source>
        <dbReference type="Proteomes" id="UP000192596"/>
    </source>
</evidence>
<dbReference type="GO" id="GO:0005739">
    <property type="term" value="C:mitochondrion"/>
    <property type="evidence" value="ECO:0007669"/>
    <property type="project" value="TreeGrafter"/>
</dbReference>
<name>A0A1V8T232_9PEZI</name>
<gene>
    <name evidence="3" type="ORF">B0A48_09137</name>
</gene>
<keyword evidence="4" id="KW-1185">Reference proteome</keyword>
<dbReference type="OrthoDB" id="275936at2759"/>
<dbReference type="EMBL" id="NAJO01000019">
    <property type="protein sequence ID" value="OQO05369.1"/>
    <property type="molecule type" value="Genomic_DNA"/>
</dbReference>
<dbReference type="STRING" id="1507870.A0A1V8T232"/>